<feature type="transmembrane region" description="Helical" evidence="2">
    <location>
        <begin position="57"/>
        <end position="74"/>
    </location>
</feature>
<dbReference type="EMBL" id="JAAAIP010000057">
    <property type="protein sequence ID" value="KAG0327381.1"/>
    <property type="molecule type" value="Genomic_DNA"/>
</dbReference>
<proteinExistence type="predicted"/>
<feature type="region of interest" description="Disordered" evidence="1">
    <location>
        <begin position="257"/>
        <end position="278"/>
    </location>
</feature>
<organism evidence="4 5">
    <name type="scientific">Dissophora globulifera</name>
    <dbReference type="NCBI Taxonomy" id="979702"/>
    <lineage>
        <taxon>Eukaryota</taxon>
        <taxon>Fungi</taxon>
        <taxon>Fungi incertae sedis</taxon>
        <taxon>Mucoromycota</taxon>
        <taxon>Mortierellomycotina</taxon>
        <taxon>Mortierellomycetes</taxon>
        <taxon>Mortierellales</taxon>
        <taxon>Mortierellaceae</taxon>
        <taxon>Dissophora</taxon>
    </lineage>
</organism>
<comment type="caution">
    <text evidence="4">The sequence shown here is derived from an EMBL/GenBank/DDBJ whole genome shotgun (WGS) entry which is preliminary data.</text>
</comment>
<dbReference type="OrthoDB" id="5428737at2759"/>
<dbReference type="GO" id="GO:0005783">
    <property type="term" value="C:endoplasmic reticulum"/>
    <property type="evidence" value="ECO:0007669"/>
    <property type="project" value="TreeGrafter"/>
</dbReference>
<evidence type="ECO:0000256" key="1">
    <source>
        <dbReference type="SAM" id="MobiDB-lite"/>
    </source>
</evidence>
<feature type="compositionally biased region" description="Acidic residues" evidence="1">
    <location>
        <begin position="196"/>
        <end position="216"/>
    </location>
</feature>
<sequence length="278" mass="30989">MANQYYQKDIYKSLEGLLYGLYVYQYLLDTSTLGLLMKTLMQDQFLSPKTKAPTLRMVLYCVFAINLLTMIRHLRRPDPYAVIIDFIGNVSTPSRSKLLFLDVLTMLLQVTEALIVFNFLKVGDGSRSTAATAATSTSASATPETPTDAASTPQSSDQRRHPRHRPRSQNNSTANGAATVVDRRSFEGSSPSRSDSDDDSDHVDDDNDENEDDGDPLAEDYEAILEQETFVLHLRFRDLVSYLFSNQEAVSFTRVPDPRTLSSASANAESTRVQNLPV</sequence>
<reference evidence="4" key="1">
    <citation type="journal article" date="2020" name="Fungal Divers.">
        <title>Resolving the Mortierellaceae phylogeny through synthesis of multi-gene phylogenetics and phylogenomics.</title>
        <authorList>
            <person name="Vandepol N."/>
            <person name="Liber J."/>
            <person name="Desiro A."/>
            <person name="Na H."/>
            <person name="Kennedy M."/>
            <person name="Barry K."/>
            <person name="Grigoriev I.V."/>
            <person name="Miller A.N."/>
            <person name="O'Donnell K."/>
            <person name="Stajich J.E."/>
            <person name="Bonito G."/>
        </authorList>
    </citation>
    <scope>NUCLEOTIDE SEQUENCE</scope>
    <source>
        <strain evidence="4">REB-010B</strain>
    </source>
</reference>
<name>A0A9P6RWF1_9FUNG</name>
<dbReference type="GO" id="GO:0044695">
    <property type="term" value="C:Dsc E3 ubiquitin ligase complex"/>
    <property type="evidence" value="ECO:0007669"/>
    <property type="project" value="InterPro"/>
</dbReference>
<dbReference type="Pfam" id="PF08508">
    <property type="entry name" value="DUF1746"/>
    <property type="match status" value="1"/>
</dbReference>
<keyword evidence="2" id="KW-1133">Transmembrane helix</keyword>
<feature type="compositionally biased region" description="Polar residues" evidence="1">
    <location>
        <begin position="260"/>
        <end position="278"/>
    </location>
</feature>
<dbReference type="Proteomes" id="UP000738325">
    <property type="component" value="Unassembled WGS sequence"/>
</dbReference>
<feature type="region of interest" description="Disordered" evidence="1">
    <location>
        <begin position="133"/>
        <end position="216"/>
    </location>
</feature>
<feature type="compositionally biased region" description="Low complexity" evidence="1">
    <location>
        <begin position="133"/>
        <end position="153"/>
    </location>
</feature>
<evidence type="ECO:0000313" key="5">
    <source>
        <dbReference type="Proteomes" id="UP000738325"/>
    </source>
</evidence>
<keyword evidence="5" id="KW-1185">Reference proteome</keyword>
<accession>A0A9P6RWF1</accession>
<evidence type="ECO:0000313" key="4">
    <source>
        <dbReference type="EMBL" id="KAG0327381.1"/>
    </source>
</evidence>
<gene>
    <name evidence="4" type="ORF">BGZ99_007711</name>
</gene>
<feature type="transmembrane region" description="Helical" evidence="2">
    <location>
        <begin position="16"/>
        <end position="36"/>
    </location>
</feature>
<evidence type="ECO:0000259" key="3">
    <source>
        <dbReference type="Pfam" id="PF08508"/>
    </source>
</evidence>
<feature type="domain" description="DUF1746" evidence="3">
    <location>
        <begin position="13"/>
        <end position="110"/>
    </location>
</feature>
<dbReference type="PANTHER" id="PTHR39405:SF1">
    <property type="entry name" value="DSC E3 UBIQUITIN LIGASE COMPLEX SUBUNIT 4"/>
    <property type="match status" value="1"/>
</dbReference>
<protein>
    <recommendedName>
        <fullName evidence="3">DUF1746 domain-containing protein</fullName>
    </recommendedName>
</protein>
<feature type="transmembrane region" description="Helical" evidence="2">
    <location>
        <begin position="98"/>
        <end position="120"/>
    </location>
</feature>
<dbReference type="GO" id="GO:0032933">
    <property type="term" value="P:SREBP signaling pathway"/>
    <property type="evidence" value="ECO:0007669"/>
    <property type="project" value="InterPro"/>
</dbReference>
<keyword evidence="2" id="KW-0472">Membrane</keyword>
<dbReference type="AlphaFoldDB" id="A0A9P6RWF1"/>
<dbReference type="PANTHER" id="PTHR39405">
    <property type="entry name" value="DSC E3 UBIQUITIN LIGASE COMPLEX SUBUNIT 4"/>
    <property type="match status" value="1"/>
</dbReference>
<evidence type="ECO:0000256" key="2">
    <source>
        <dbReference type="SAM" id="Phobius"/>
    </source>
</evidence>
<dbReference type="InterPro" id="IPR013715">
    <property type="entry name" value="DUF1746"/>
</dbReference>
<keyword evidence="2" id="KW-0812">Transmembrane</keyword>
<dbReference type="InterPro" id="IPR038967">
    <property type="entry name" value="Dsc4-like"/>
</dbReference>